<dbReference type="GO" id="GO:0004519">
    <property type="term" value="F:endonuclease activity"/>
    <property type="evidence" value="ECO:0007669"/>
    <property type="project" value="UniProtKB-KW"/>
</dbReference>
<name>A0AAU7PHS1_9CAUD</name>
<evidence type="ECO:0000313" key="1">
    <source>
        <dbReference type="EMBL" id="XBS49604.1"/>
    </source>
</evidence>
<accession>A0AAU7PHS1</accession>
<dbReference type="Gene3D" id="1.10.30.50">
    <property type="match status" value="1"/>
</dbReference>
<keyword evidence="1" id="KW-0540">Nuclease</keyword>
<organism evidence="1">
    <name type="scientific">Escherichia phage fEgEco12</name>
    <dbReference type="NCBI Taxonomy" id="3158837"/>
    <lineage>
        <taxon>Viruses</taxon>
        <taxon>Duplodnaviria</taxon>
        <taxon>Heunggongvirae</taxon>
        <taxon>Uroviricota</taxon>
        <taxon>Caudoviricetes</taxon>
    </lineage>
</organism>
<protein>
    <submittedName>
        <fullName evidence="1">HNH endonuclease</fullName>
    </submittedName>
</protein>
<keyword evidence="1" id="KW-0378">Hydrolase</keyword>
<sequence>MSTIDELIRRNSKYYDPSEIVGNITKSEFGPNTRKLIHVMSRDGFKCDCCGESNVVFTLHKHSTKDRYKFRPYVLKGKRLVRMTLDHNVLDCLQGGNDKENMTALCEDCNALRQHKFAEYSEFKHWYHNADRSIEPDVNYCFIEYIKNAKDTYILKSMSPITVFPENLFSTMQRDFKRGIINAFKHLDKGIKHFEVQCLNEGMNRLVQIYMKSFIGVDTARLPVYNYFIESEEGESLRDYGERFNNKVFAAISNEIHYYKPYVI</sequence>
<keyword evidence="1" id="KW-0255">Endonuclease</keyword>
<reference evidence="1" key="1">
    <citation type="submission" date="2024-05" db="EMBL/GenBank/DDBJ databases">
        <authorList>
            <person name="Badawy S."/>
            <person name="Skurnik M."/>
        </authorList>
    </citation>
    <scope>NUCLEOTIDE SEQUENCE</scope>
</reference>
<proteinExistence type="predicted"/>
<dbReference type="EMBL" id="PP777464">
    <property type="protein sequence ID" value="XBS49604.1"/>
    <property type="molecule type" value="Genomic_DNA"/>
</dbReference>